<dbReference type="HAMAP" id="MF_00634">
    <property type="entry name" value="UPF0235"/>
    <property type="match status" value="1"/>
</dbReference>
<protein>
    <recommendedName>
        <fullName evidence="4">DUF167 domain protein</fullName>
    </recommendedName>
</protein>
<keyword evidence="3" id="KW-1185">Reference proteome</keyword>
<dbReference type="Proteomes" id="UP001194746">
    <property type="component" value="Unassembled WGS sequence"/>
</dbReference>
<reference evidence="2" key="2">
    <citation type="submission" date="2020-02" db="EMBL/GenBank/DDBJ databases">
        <authorList>
            <person name="Gilchrist C.L.M."/>
            <person name="Chooi Y.-H."/>
        </authorList>
    </citation>
    <scope>NUCLEOTIDE SEQUENCE</scope>
    <source>
        <strain evidence="2">MST-FP2251</strain>
    </source>
</reference>
<sequence>MSTPPYLPLFRLIQVATTKSRNSSSSGGSILPHRYHLQITCHVKPNTSGYRHGITAVDAEKVNVCVAAVPRNGEANAAVSRVIAQVLHIPKSNVDVIRGMKSRDKTLCVSGVDIMSGKEEEFLQSIHGKLTAAAGQK</sequence>
<accession>A0AAD4GVM0</accession>
<dbReference type="InterPro" id="IPR036591">
    <property type="entry name" value="YggU-like_sf"/>
</dbReference>
<gene>
    <name evidence="2" type="ORF">FE257_005224</name>
</gene>
<dbReference type="EMBL" id="VCAU01000022">
    <property type="protein sequence ID" value="KAF9890967.1"/>
    <property type="molecule type" value="Genomic_DNA"/>
</dbReference>
<name>A0AAD4GVM0_ASPNN</name>
<evidence type="ECO:0008006" key="4">
    <source>
        <dbReference type="Google" id="ProtNLM"/>
    </source>
</evidence>
<evidence type="ECO:0000256" key="1">
    <source>
        <dbReference type="ARBA" id="ARBA00010364"/>
    </source>
</evidence>
<dbReference type="PANTHER" id="PTHR13420">
    <property type="entry name" value="UPF0235 PROTEIN C15ORF40"/>
    <property type="match status" value="1"/>
</dbReference>
<proteinExistence type="inferred from homology"/>
<evidence type="ECO:0000313" key="3">
    <source>
        <dbReference type="Proteomes" id="UP001194746"/>
    </source>
</evidence>
<comment type="caution">
    <text evidence="2">The sequence shown here is derived from an EMBL/GenBank/DDBJ whole genome shotgun (WGS) entry which is preliminary data.</text>
</comment>
<comment type="similarity">
    <text evidence="1">Belongs to the UPF0235 family.</text>
</comment>
<dbReference type="SUPFAM" id="SSF69786">
    <property type="entry name" value="YggU-like"/>
    <property type="match status" value="1"/>
</dbReference>
<organism evidence="2 3">
    <name type="scientific">Aspergillus nanangensis</name>
    <dbReference type="NCBI Taxonomy" id="2582783"/>
    <lineage>
        <taxon>Eukaryota</taxon>
        <taxon>Fungi</taxon>
        <taxon>Dikarya</taxon>
        <taxon>Ascomycota</taxon>
        <taxon>Pezizomycotina</taxon>
        <taxon>Eurotiomycetes</taxon>
        <taxon>Eurotiomycetidae</taxon>
        <taxon>Eurotiales</taxon>
        <taxon>Aspergillaceae</taxon>
        <taxon>Aspergillus</taxon>
        <taxon>Aspergillus subgen. Circumdati</taxon>
    </lineage>
</organism>
<dbReference type="GO" id="GO:0005737">
    <property type="term" value="C:cytoplasm"/>
    <property type="evidence" value="ECO:0007669"/>
    <property type="project" value="TreeGrafter"/>
</dbReference>
<dbReference type="InterPro" id="IPR003746">
    <property type="entry name" value="DUF167"/>
</dbReference>
<reference evidence="2" key="1">
    <citation type="journal article" date="2019" name="Beilstein J. Org. Chem.">
        <title>Nanangenines: drimane sesquiterpenoids as the dominant metabolite cohort of a novel Australian fungus, Aspergillus nanangensis.</title>
        <authorList>
            <person name="Lacey H.J."/>
            <person name="Gilchrist C.L.M."/>
            <person name="Crombie A."/>
            <person name="Kalaitzis J.A."/>
            <person name="Vuong D."/>
            <person name="Rutledge P.J."/>
            <person name="Turner P."/>
            <person name="Pitt J.I."/>
            <person name="Lacey E."/>
            <person name="Chooi Y.H."/>
            <person name="Piggott A.M."/>
        </authorList>
    </citation>
    <scope>NUCLEOTIDE SEQUENCE</scope>
    <source>
        <strain evidence="2">MST-FP2251</strain>
    </source>
</reference>
<dbReference type="Gene3D" id="3.30.1200.10">
    <property type="entry name" value="YggU-like"/>
    <property type="match status" value="1"/>
</dbReference>
<dbReference type="NCBIfam" id="TIGR00251">
    <property type="entry name" value="DUF167 family protein"/>
    <property type="match status" value="1"/>
</dbReference>
<dbReference type="AlphaFoldDB" id="A0AAD4GVM0"/>
<dbReference type="PANTHER" id="PTHR13420:SF7">
    <property type="entry name" value="UPF0235 PROTEIN C15ORF40"/>
    <property type="match status" value="1"/>
</dbReference>
<evidence type="ECO:0000313" key="2">
    <source>
        <dbReference type="EMBL" id="KAF9890967.1"/>
    </source>
</evidence>
<dbReference type="SMART" id="SM01152">
    <property type="entry name" value="DUF167"/>
    <property type="match status" value="1"/>
</dbReference>
<dbReference type="Pfam" id="PF02594">
    <property type="entry name" value="DUF167"/>
    <property type="match status" value="1"/>
</dbReference>